<organism evidence="3 4">
    <name type="scientific">Candidatus Microsaccharimonas sossegonensis</name>
    <dbReference type="NCBI Taxonomy" id="2506948"/>
    <lineage>
        <taxon>Bacteria</taxon>
        <taxon>Candidatus Saccharimonadota</taxon>
        <taxon>Candidatus Saccharimonadia</taxon>
        <taxon>Candidatus Saccharimonadales</taxon>
        <taxon>Candidatus Saccharimonadaceae</taxon>
        <taxon>Candidatus Microsaccharimonas</taxon>
    </lineage>
</organism>
<name>A0A4V1J7D9_9BACT</name>
<dbReference type="SUPFAM" id="SSF53756">
    <property type="entry name" value="UDP-Glycosyltransferase/glycogen phosphorylase"/>
    <property type="match status" value="1"/>
</dbReference>
<dbReference type="Pfam" id="PF00534">
    <property type="entry name" value="Glycos_transf_1"/>
    <property type="match status" value="1"/>
</dbReference>
<evidence type="ECO:0000313" key="3">
    <source>
        <dbReference type="EMBL" id="RWZ78347.1"/>
    </source>
</evidence>
<feature type="domain" description="Glycosyl transferase family 1" evidence="2">
    <location>
        <begin position="190"/>
        <end position="366"/>
    </location>
</feature>
<dbReference type="PANTHER" id="PTHR46401">
    <property type="entry name" value="GLYCOSYLTRANSFERASE WBBK-RELATED"/>
    <property type="match status" value="1"/>
</dbReference>
<evidence type="ECO:0000256" key="1">
    <source>
        <dbReference type="ARBA" id="ARBA00022679"/>
    </source>
</evidence>
<comment type="caution">
    <text evidence="3">The sequence shown here is derived from an EMBL/GenBank/DDBJ whole genome shotgun (WGS) entry which is preliminary data.</text>
</comment>
<sequence length="386" mass="43936">MKKIMRILHFTTHNEDCGIGKYQEQYLAALLSQDDVYNEIFPYSPNKTKLMSNIELSEALIELRTMMRSFDALHIQHELSFFKHDELDQIIKTVKGMSKKVIVTVHTAPAAQYQRPQRFGFGPRSIFHYLRSVRAAHEFSRRYIAPLLGADLLLVNNTATKKDLTEHGINPKNIMVITIPVPVIDQTPKSEEIREALSFKPGDKIFASIGFLSRMKGVDQAIKALTLLPDNYKLAIIGGIHPSGGQEPLLDELSDLITHHNLVDRVYVTGYVRDDDRLNALIRECDICVFPYDTKYYSYVSSAALNNAFANRKPAIVYPTQSFTEINKSRITVDITKSANYYELARSIKSINIDDLIEKSTQYAKEYSYENESAKLVAIYTQLISI</sequence>
<proteinExistence type="predicted"/>
<dbReference type="EMBL" id="SCKX01000001">
    <property type="protein sequence ID" value="RWZ78347.1"/>
    <property type="molecule type" value="Genomic_DNA"/>
</dbReference>
<keyword evidence="4" id="KW-1185">Reference proteome</keyword>
<evidence type="ECO:0000313" key="4">
    <source>
        <dbReference type="Proteomes" id="UP000289257"/>
    </source>
</evidence>
<dbReference type="AlphaFoldDB" id="A0A4V1J7D9"/>
<dbReference type="PANTHER" id="PTHR46401:SF2">
    <property type="entry name" value="GLYCOSYLTRANSFERASE WBBK-RELATED"/>
    <property type="match status" value="1"/>
</dbReference>
<gene>
    <name evidence="3" type="ORF">EOT05_01105</name>
</gene>
<dbReference type="Proteomes" id="UP000289257">
    <property type="component" value="Unassembled WGS sequence"/>
</dbReference>
<dbReference type="GO" id="GO:0016757">
    <property type="term" value="F:glycosyltransferase activity"/>
    <property type="evidence" value="ECO:0007669"/>
    <property type="project" value="InterPro"/>
</dbReference>
<protein>
    <submittedName>
        <fullName evidence="3">Glycosyltransferase</fullName>
    </submittedName>
</protein>
<reference evidence="3" key="1">
    <citation type="submission" date="2019-01" db="EMBL/GenBank/DDBJ databases">
        <title>Genomic signatures and co-occurrence patterns of the ultra-small Saccharimodia (Patescibacteria phylum) suggest a symbiotic lifestyle.</title>
        <authorList>
            <person name="Lemos L."/>
            <person name="Medeiros J."/>
            <person name="Andreote F."/>
            <person name="Fernandes G."/>
            <person name="Varani A."/>
            <person name="Oliveira G."/>
            <person name="Pylro V."/>
        </authorList>
    </citation>
    <scope>NUCLEOTIDE SEQUENCE [LARGE SCALE GENOMIC DNA]</scope>
    <source>
        <strain evidence="3">AMD02</strain>
    </source>
</reference>
<dbReference type="InterPro" id="IPR001296">
    <property type="entry name" value="Glyco_trans_1"/>
</dbReference>
<evidence type="ECO:0000259" key="2">
    <source>
        <dbReference type="Pfam" id="PF00534"/>
    </source>
</evidence>
<dbReference type="Gene3D" id="3.40.50.2000">
    <property type="entry name" value="Glycogen Phosphorylase B"/>
    <property type="match status" value="2"/>
</dbReference>
<accession>A0A4V1J7D9</accession>
<keyword evidence="1" id="KW-0808">Transferase</keyword>
<dbReference type="GO" id="GO:0009103">
    <property type="term" value="P:lipopolysaccharide biosynthetic process"/>
    <property type="evidence" value="ECO:0007669"/>
    <property type="project" value="TreeGrafter"/>
</dbReference>